<evidence type="ECO:0000259" key="6">
    <source>
        <dbReference type="PROSITE" id="PS50016"/>
    </source>
</evidence>
<dbReference type="PANTHER" id="PTHR47672">
    <property type="entry name" value="E3 UBIQUITIN-PROTEIN LIGASE SNT2"/>
    <property type="match status" value="1"/>
</dbReference>
<dbReference type="PROSITE" id="PS01359">
    <property type="entry name" value="ZF_PHD_1"/>
    <property type="match status" value="1"/>
</dbReference>
<keyword evidence="2 4" id="KW-0863">Zinc-finger</keyword>
<evidence type="ECO:0000256" key="5">
    <source>
        <dbReference type="SAM" id="MobiDB-lite"/>
    </source>
</evidence>
<comment type="caution">
    <text evidence="7">The sequence shown here is derived from an EMBL/GenBank/DDBJ whole genome shotgun (WGS) entry which is preliminary data.</text>
</comment>
<dbReference type="AlphaFoldDB" id="A0AAU9V354"/>
<dbReference type="GO" id="GO:0048189">
    <property type="term" value="C:Lid2 complex"/>
    <property type="evidence" value="ECO:0007669"/>
    <property type="project" value="TreeGrafter"/>
</dbReference>
<keyword evidence="1" id="KW-0479">Metal-binding</keyword>
<dbReference type="Pfam" id="PF00628">
    <property type="entry name" value="PHD"/>
    <property type="match status" value="1"/>
</dbReference>
<dbReference type="SMART" id="SM00249">
    <property type="entry name" value="PHD"/>
    <property type="match status" value="1"/>
</dbReference>
<dbReference type="InterPro" id="IPR011011">
    <property type="entry name" value="Znf_FYVE_PHD"/>
</dbReference>
<reference evidence="7" key="1">
    <citation type="submission" date="2022-03" db="EMBL/GenBank/DDBJ databases">
        <authorList>
            <person name="Tunstrom K."/>
        </authorList>
    </citation>
    <scope>NUCLEOTIDE SEQUENCE</scope>
</reference>
<protein>
    <recommendedName>
        <fullName evidence="6">PHD-type domain-containing protein</fullName>
    </recommendedName>
</protein>
<dbReference type="InterPro" id="IPR019787">
    <property type="entry name" value="Znf_PHD-finger"/>
</dbReference>
<sequence length="108" mass="12097">MLRFVLLRCEEKPVEPVSITKPKRSRESRARRSAGGGEAAAHASALTPLTHCDVCQQPGDTGNLVRCDECSKRYHFTCLEPPLNKNPKKRGYSWHCADCDPTDLEENN</sequence>
<dbReference type="Proteomes" id="UP001153954">
    <property type="component" value="Unassembled WGS sequence"/>
</dbReference>
<dbReference type="EMBL" id="CAKOGL010000028">
    <property type="protein sequence ID" value="CAH2105733.1"/>
    <property type="molecule type" value="Genomic_DNA"/>
</dbReference>
<keyword evidence="3" id="KW-0862">Zinc</keyword>
<evidence type="ECO:0000256" key="2">
    <source>
        <dbReference type="ARBA" id="ARBA00022771"/>
    </source>
</evidence>
<dbReference type="InterPro" id="IPR019786">
    <property type="entry name" value="Zinc_finger_PHD-type_CS"/>
</dbReference>
<evidence type="ECO:0000313" key="8">
    <source>
        <dbReference type="Proteomes" id="UP001153954"/>
    </source>
</evidence>
<dbReference type="SUPFAM" id="SSF57903">
    <property type="entry name" value="FYVE/PHD zinc finger"/>
    <property type="match status" value="1"/>
</dbReference>
<keyword evidence="8" id="KW-1185">Reference proteome</keyword>
<accession>A0AAU9V354</accession>
<name>A0AAU9V354_EUPED</name>
<evidence type="ECO:0000313" key="7">
    <source>
        <dbReference type="EMBL" id="CAH2105733.1"/>
    </source>
</evidence>
<dbReference type="InterPro" id="IPR001965">
    <property type="entry name" value="Znf_PHD"/>
</dbReference>
<organism evidence="7 8">
    <name type="scientific">Euphydryas editha</name>
    <name type="common">Edith's checkerspot</name>
    <dbReference type="NCBI Taxonomy" id="104508"/>
    <lineage>
        <taxon>Eukaryota</taxon>
        <taxon>Metazoa</taxon>
        <taxon>Ecdysozoa</taxon>
        <taxon>Arthropoda</taxon>
        <taxon>Hexapoda</taxon>
        <taxon>Insecta</taxon>
        <taxon>Pterygota</taxon>
        <taxon>Neoptera</taxon>
        <taxon>Endopterygota</taxon>
        <taxon>Lepidoptera</taxon>
        <taxon>Glossata</taxon>
        <taxon>Ditrysia</taxon>
        <taxon>Papilionoidea</taxon>
        <taxon>Nymphalidae</taxon>
        <taxon>Nymphalinae</taxon>
        <taxon>Euphydryas</taxon>
    </lineage>
</organism>
<evidence type="ECO:0000256" key="1">
    <source>
        <dbReference type="ARBA" id="ARBA00022723"/>
    </source>
</evidence>
<dbReference type="Gene3D" id="3.30.40.10">
    <property type="entry name" value="Zinc/RING finger domain, C3HC4 (zinc finger)"/>
    <property type="match status" value="1"/>
</dbReference>
<dbReference type="InterPro" id="IPR029617">
    <property type="entry name" value="Snt2"/>
</dbReference>
<proteinExistence type="predicted"/>
<dbReference type="PANTHER" id="PTHR47672:SF1">
    <property type="entry name" value="E3 UBIQUITIN-PROTEIN LIGASE SNT2"/>
    <property type="match status" value="1"/>
</dbReference>
<dbReference type="PROSITE" id="PS50016">
    <property type="entry name" value="ZF_PHD_2"/>
    <property type="match status" value="1"/>
</dbReference>
<evidence type="ECO:0000256" key="3">
    <source>
        <dbReference type="ARBA" id="ARBA00022833"/>
    </source>
</evidence>
<feature type="region of interest" description="Disordered" evidence="5">
    <location>
        <begin position="17"/>
        <end position="43"/>
    </location>
</feature>
<dbReference type="GO" id="GO:0004842">
    <property type="term" value="F:ubiquitin-protein transferase activity"/>
    <property type="evidence" value="ECO:0007669"/>
    <property type="project" value="TreeGrafter"/>
</dbReference>
<dbReference type="GO" id="GO:0036205">
    <property type="term" value="P:histone catabolic process"/>
    <property type="evidence" value="ECO:0007669"/>
    <property type="project" value="TreeGrafter"/>
</dbReference>
<evidence type="ECO:0000256" key="4">
    <source>
        <dbReference type="PROSITE-ProRule" id="PRU00146"/>
    </source>
</evidence>
<dbReference type="GO" id="GO:0008270">
    <property type="term" value="F:zinc ion binding"/>
    <property type="evidence" value="ECO:0007669"/>
    <property type="project" value="UniProtKB-KW"/>
</dbReference>
<dbReference type="InterPro" id="IPR013083">
    <property type="entry name" value="Znf_RING/FYVE/PHD"/>
</dbReference>
<gene>
    <name evidence="7" type="ORF">EEDITHA_LOCUS19952</name>
</gene>
<feature type="domain" description="PHD-type" evidence="6">
    <location>
        <begin position="49"/>
        <end position="102"/>
    </location>
</feature>